<name>A0A8T2VLL0_CERRI</name>
<evidence type="ECO:0000259" key="12">
    <source>
        <dbReference type="Pfam" id="PF19310"/>
    </source>
</evidence>
<dbReference type="GO" id="GO:0004222">
    <property type="term" value="F:metalloendopeptidase activity"/>
    <property type="evidence" value="ECO:0007669"/>
    <property type="project" value="UniProtKB-EC"/>
</dbReference>
<keyword evidence="5 9" id="KW-0862">Zinc</keyword>
<protein>
    <recommendedName>
        <fullName evidence="8">oligopeptidase A</fullName>
        <ecNumber evidence="8">3.4.24.70</ecNumber>
    </recommendedName>
</protein>
<evidence type="ECO:0000313" key="14">
    <source>
        <dbReference type="Proteomes" id="UP000825935"/>
    </source>
</evidence>
<dbReference type="PANTHER" id="PTHR11804:SF83">
    <property type="entry name" value="LD37516P"/>
    <property type="match status" value="1"/>
</dbReference>
<keyword evidence="10" id="KW-0732">Signal</keyword>
<evidence type="ECO:0000259" key="11">
    <source>
        <dbReference type="Pfam" id="PF01432"/>
    </source>
</evidence>
<evidence type="ECO:0000256" key="1">
    <source>
        <dbReference type="ARBA" id="ARBA00006040"/>
    </source>
</evidence>
<dbReference type="OMA" id="TEYFAFK"/>
<evidence type="ECO:0000256" key="9">
    <source>
        <dbReference type="RuleBase" id="RU003435"/>
    </source>
</evidence>
<dbReference type="InterPro" id="IPR024077">
    <property type="entry name" value="Neurolysin/TOP_dom2"/>
</dbReference>
<dbReference type="Pfam" id="PF19310">
    <property type="entry name" value="TOP_N"/>
    <property type="match status" value="1"/>
</dbReference>
<feature type="domain" description="Peptidase M3A/M3B catalytic" evidence="11">
    <location>
        <begin position="333"/>
        <end position="793"/>
    </location>
</feature>
<reference evidence="13" key="1">
    <citation type="submission" date="2021-08" db="EMBL/GenBank/DDBJ databases">
        <title>WGS assembly of Ceratopteris richardii.</title>
        <authorList>
            <person name="Marchant D.B."/>
            <person name="Chen G."/>
            <person name="Jenkins J."/>
            <person name="Shu S."/>
            <person name="Leebens-Mack J."/>
            <person name="Grimwood J."/>
            <person name="Schmutz J."/>
            <person name="Soltis P."/>
            <person name="Soltis D."/>
            <person name="Chen Z.-H."/>
        </authorList>
    </citation>
    <scope>NUCLEOTIDE SEQUENCE</scope>
    <source>
        <strain evidence="13">Whitten #5841</strain>
        <tissue evidence="13">Leaf</tissue>
    </source>
</reference>
<evidence type="ECO:0000256" key="10">
    <source>
        <dbReference type="SAM" id="SignalP"/>
    </source>
</evidence>
<dbReference type="Proteomes" id="UP000825935">
    <property type="component" value="Chromosome 1"/>
</dbReference>
<dbReference type="GO" id="GO:0006518">
    <property type="term" value="P:peptide metabolic process"/>
    <property type="evidence" value="ECO:0007669"/>
    <property type="project" value="TreeGrafter"/>
</dbReference>
<keyword evidence="6 9" id="KW-0482">Metalloprotease</keyword>
<dbReference type="EMBL" id="CM035406">
    <property type="protein sequence ID" value="KAH7446473.1"/>
    <property type="molecule type" value="Genomic_DNA"/>
</dbReference>
<keyword evidence="14" id="KW-1185">Reference proteome</keyword>
<dbReference type="AlphaFoldDB" id="A0A8T2VLL0"/>
<evidence type="ECO:0000256" key="8">
    <source>
        <dbReference type="ARBA" id="ARBA00026100"/>
    </source>
</evidence>
<dbReference type="InterPro" id="IPR001567">
    <property type="entry name" value="Pept_M3A_M3B_dom"/>
</dbReference>
<evidence type="ECO:0000256" key="3">
    <source>
        <dbReference type="ARBA" id="ARBA00022723"/>
    </source>
</evidence>
<gene>
    <name evidence="13" type="ORF">KP509_01G058200</name>
</gene>
<comment type="catalytic activity">
    <reaction evidence="7">
        <text>Hydrolysis of oligopeptides, with broad specificity. Gly or Ala commonly occur as P1 or P1' residues, but more distant residues are also important, as is shown by the fact that Z-Gly-Pro-Gly-|-Gly-Pro-Ala is cleaved, but not Z-(Gly)(5).</text>
        <dbReference type="EC" id="3.4.24.70"/>
    </reaction>
</comment>
<evidence type="ECO:0000256" key="5">
    <source>
        <dbReference type="ARBA" id="ARBA00022833"/>
    </source>
</evidence>
<dbReference type="InterPro" id="IPR045666">
    <property type="entry name" value="OpdA_N"/>
</dbReference>
<feature type="chain" id="PRO_5035919383" description="oligopeptidase A" evidence="10">
    <location>
        <begin position="27"/>
        <end position="799"/>
    </location>
</feature>
<dbReference type="SUPFAM" id="SSF55486">
    <property type="entry name" value="Metalloproteases ('zincins'), catalytic domain"/>
    <property type="match status" value="1"/>
</dbReference>
<keyword evidence="3 9" id="KW-0479">Metal-binding</keyword>
<proteinExistence type="inferred from homology"/>
<feature type="signal peptide" evidence="10">
    <location>
        <begin position="1"/>
        <end position="26"/>
    </location>
</feature>
<dbReference type="OrthoDB" id="534666at2759"/>
<feature type="domain" description="Oligopeptidase A N-terminal" evidence="12">
    <location>
        <begin position="131"/>
        <end position="253"/>
    </location>
</feature>
<dbReference type="InterPro" id="IPR045090">
    <property type="entry name" value="Pept_M3A_M3B"/>
</dbReference>
<keyword evidence="4 9" id="KW-0378">Hydrolase</keyword>
<dbReference type="CDD" id="cd06456">
    <property type="entry name" value="M3A_DCP"/>
    <property type="match status" value="1"/>
</dbReference>
<dbReference type="GO" id="GO:0005829">
    <property type="term" value="C:cytosol"/>
    <property type="evidence" value="ECO:0007669"/>
    <property type="project" value="UniProtKB-ARBA"/>
</dbReference>
<comment type="cofactor">
    <cofactor evidence="9">
        <name>Zn(2+)</name>
        <dbReference type="ChEBI" id="CHEBI:29105"/>
    </cofactor>
    <text evidence="9">Binds 1 zinc ion.</text>
</comment>
<dbReference type="PANTHER" id="PTHR11804">
    <property type="entry name" value="PROTEASE M3 THIMET OLIGOPEPTIDASE-RELATED"/>
    <property type="match status" value="1"/>
</dbReference>
<dbReference type="InterPro" id="IPR034005">
    <property type="entry name" value="M3A_DCP"/>
</dbReference>
<evidence type="ECO:0000256" key="4">
    <source>
        <dbReference type="ARBA" id="ARBA00022801"/>
    </source>
</evidence>
<dbReference type="GO" id="GO:0046872">
    <property type="term" value="F:metal ion binding"/>
    <property type="evidence" value="ECO:0007669"/>
    <property type="project" value="UniProtKB-UniRule"/>
</dbReference>
<keyword evidence="2 9" id="KW-0645">Protease</keyword>
<evidence type="ECO:0000256" key="2">
    <source>
        <dbReference type="ARBA" id="ARBA00022670"/>
    </source>
</evidence>
<dbReference type="Gene3D" id="1.10.1370.10">
    <property type="entry name" value="Neurolysin, domain 3"/>
    <property type="match status" value="1"/>
</dbReference>
<dbReference type="EC" id="3.4.24.70" evidence="8"/>
<evidence type="ECO:0000256" key="6">
    <source>
        <dbReference type="ARBA" id="ARBA00023049"/>
    </source>
</evidence>
<organism evidence="13 14">
    <name type="scientific">Ceratopteris richardii</name>
    <name type="common">Triangle waterfern</name>
    <dbReference type="NCBI Taxonomy" id="49495"/>
    <lineage>
        <taxon>Eukaryota</taxon>
        <taxon>Viridiplantae</taxon>
        <taxon>Streptophyta</taxon>
        <taxon>Embryophyta</taxon>
        <taxon>Tracheophyta</taxon>
        <taxon>Polypodiopsida</taxon>
        <taxon>Polypodiidae</taxon>
        <taxon>Polypodiales</taxon>
        <taxon>Pteridineae</taxon>
        <taxon>Pteridaceae</taxon>
        <taxon>Parkerioideae</taxon>
        <taxon>Ceratopteris</taxon>
    </lineage>
</organism>
<dbReference type="GO" id="GO:0006508">
    <property type="term" value="P:proteolysis"/>
    <property type="evidence" value="ECO:0007669"/>
    <property type="project" value="UniProtKB-KW"/>
</dbReference>
<accession>A0A8T2VLL0</accession>
<sequence>MDRKILCSPRSKSLILFLTIWAIGLAGLPTASSPPPSECSLGSLPESPSGPEISLRPADHLRCDPIAFPFDLFTSSSNSLLAYSIINMASVAVSDMNIPEPDACLVDNPLLADSAFPRFEAVEAKHVVPGIRAIIKNLEEDLAKLEKNVKPTWSDLVEPLERIVDRLTVAWGTVSHLKSVKDSSELRTAVETVQPEKVDFQLKLGQSKPIHESFKAIRDGSLWGTLTEAQQRVVDGELKEARLNGVGLDGEARARFNEIRQELEKLSTKFSEHVLDSTKKFEKLITNRADIAGLPATALGVAAQAALTKGHEGANTEDGPWLITLDIPSYMPVMQHVQNRSLREELYRAYVTRASAGELDNTPIINRILELRLEQAKLLGFSNYAEVSLAMKMATLEKAEELLEDLRSTSWEPALKDLEDLKAYAKEQHAEEGENMCLWDVSFWSERLREARYNINEEELRPFFSLPRVIDGLFKLAKTIFGVDVEAADGLASVWHPDVRFFKVNDMSGETVAYFYLDPYSRPAEKRGGAWMDEVVGRSKLLAPKGKRARLPVAHMVCNQTPPVGNKPSLMTFREVETIFHEFGHALQHMLTRQDEGLVAGIRGIEWDAVELPSQFMENWCYHRATLLGIAKHYETGEVLSEDMYQKLLAARTYRAGSLTLRQIHFASIDLELHSRFLPGSNETIIDVDRRVAKRTHVIPPLPEDRSLCSFEHIFAGGYSAGYYSYKWAEVLSADAFSAFEEVGLDDEEAVKKTGQRFRETILALGGGRPPLNVFIDFRGREPSTEALLRHNGLLKIAA</sequence>
<dbReference type="Pfam" id="PF01432">
    <property type="entry name" value="Peptidase_M3"/>
    <property type="match status" value="1"/>
</dbReference>
<evidence type="ECO:0000313" key="13">
    <source>
        <dbReference type="EMBL" id="KAH7446473.1"/>
    </source>
</evidence>
<dbReference type="InterPro" id="IPR024079">
    <property type="entry name" value="MetalloPept_cat_dom_sf"/>
</dbReference>
<comment type="caution">
    <text evidence="13">The sequence shown here is derived from an EMBL/GenBank/DDBJ whole genome shotgun (WGS) entry which is preliminary data.</text>
</comment>
<dbReference type="FunFam" id="3.40.390.10:FF:000009">
    <property type="entry name" value="Oligopeptidase A"/>
    <property type="match status" value="1"/>
</dbReference>
<evidence type="ECO:0000256" key="7">
    <source>
        <dbReference type="ARBA" id="ARBA00024603"/>
    </source>
</evidence>
<dbReference type="Gene3D" id="3.40.390.10">
    <property type="entry name" value="Collagenase (Catalytic Domain)"/>
    <property type="match status" value="1"/>
</dbReference>
<comment type="similarity">
    <text evidence="1 9">Belongs to the peptidase M3 family.</text>
</comment>